<evidence type="ECO:0000256" key="10">
    <source>
        <dbReference type="ARBA" id="ARBA00023196"/>
    </source>
</evidence>
<gene>
    <name evidence="14" type="primary">atpD</name>
    <name evidence="16" type="ORF">SAMN02745206_03394</name>
</gene>
<dbReference type="GO" id="GO:0045259">
    <property type="term" value="C:proton-transporting ATP synthase complex"/>
    <property type="evidence" value="ECO:0007669"/>
    <property type="project" value="UniProtKB-KW"/>
</dbReference>
<feature type="binding site" evidence="14">
    <location>
        <begin position="155"/>
        <end position="162"/>
    </location>
    <ligand>
        <name>ATP</name>
        <dbReference type="ChEBI" id="CHEBI:30616"/>
    </ligand>
</feature>
<sequence length="469" mass="50791">MNIGRIVQVIGNVVDVEFEEGKLPAILTALLVSNPGLSDEEDNLVLEVAQHLGDNVVRTIAMDLTDGLVRGMPVKDTGKPIQMPVGKKVLGRVLNVVGRPVDGVGPVDADEYFPIHRPAPSFTEQDTSVNVLETGVKVIDLLVPFPRGGKMGMFGGAGVGKTVIMMEMIHNIAMQHGGISVFAGVGERTREGNDLYLEMKESGVLPRAGLVYGQMTEPPGARARVALSALTVAEYFRDVEGQDVLLFIDNIFRFTQAGAEVSALLGRMPSAVGYQPTLGTDLGELQERITSTTKGSITSVQCVYVPADDLTDPAPATTFAHLDGTVVLSRQIAELGIYPAVDPLDSTSRILDPNVLGEEHYSTARQVQQILQKYKDLQDIIAILGMDELSEEDKIIVGRARKIQRFLSQPFHVAAQFTGVEGKYVKLEDTIRGFKEIVEGKYDDLPEQAFYMVGGIEEAVEKAKQMAAA</sequence>
<dbReference type="InterPro" id="IPR055190">
    <property type="entry name" value="ATP-synt_VA_C"/>
</dbReference>
<dbReference type="OrthoDB" id="9801639at2"/>
<keyword evidence="6 14" id="KW-0067">ATP-binding</keyword>
<protein>
    <recommendedName>
        <fullName evidence="14">ATP synthase subunit beta</fullName>
        <ecNumber evidence="14">7.1.2.2</ecNumber>
    </recommendedName>
    <alternativeName>
        <fullName evidence="14">ATP synthase F1 sector subunit beta</fullName>
    </alternativeName>
    <alternativeName>
        <fullName evidence="14">F-ATPase subunit beta</fullName>
    </alternativeName>
</protein>
<dbReference type="InterPro" id="IPR024034">
    <property type="entry name" value="ATPase_F1/V1_b/a_C"/>
</dbReference>
<dbReference type="STRING" id="1121391.SAMN02745206_03394"/>
<keyword evidence="4 14" id="KW-0547">Nucleotide-binding</keyword>
<comment type="subcellular location">
    <subcellularLocation>
        <location evidence="1 14">Cell membrane</location>
        <topology evidence="1 14">Peripheral membrane protein</topology>
    </subcellularLocation>
</comment>
<proteinExistence type="inferred from homology"/>
<evidence type="ECO:0000256" key="1">
    <source>
        <dbReference type="ARBA" id="ARBA00004202"/>
    </source>
</evidence>
<evidence type="ECO:0000256" key="4">
    <source>
        <dbReference type="ARBA" id="ARBA00022741"/>
    </source>
</evidence>
<dbReference type="CDD" id="cd18110">
    <property type="entry name" value="ATP-synt_F1_beta_C"/>
    <property type="match status" value="1"/>
</dbReference>
<dbReference type="InterPro" id="IPR050053">
    <property type="entry name" value="ATPase_alpha/beta_chains"/>
</dbReference>
<evidence type="ECO:0000256" key="5">
    <source>
        <dbReference type="ARBA" id="ARBA00022781"/>
    </source>
</evidence>
<dbReference type="Gene3D" id="1.10.1140.10">
    <property type="entry name" value="Bovine Mitochondrial F1-atpase, Atp Synthase Beta Chain, Chain D, domain 3"/>
    <property type="match status" value="1"/>
</dbReference>
<keyword evidence="3 14" id="KW-0813">Transport</keyword>
<evidence type="ECO:0000256" key="6">
    <source>
        <dbReference type="ARBA" id="ARBA00022840"/>
    </source>
</evidence>
<dbReference type="Pfam" id="PF22919">
    <property type="entry name" value="ATP-synt_VA_C"/>
    <property type="match status" value="1"/>
</dbReference>
<dbReference type="PANTHER" id="PTHR15184:SF71">
    <property type="entry name" value="ATP SYNTHASE SUBUNIT BETA, MITOCHONDRIAL"/>
    <property type="match status" value="1"/>
</dbReference>
<dbReference type="CDD" id="cd18115">
    <property type="entry name" value="ATP-synt_F1_beta_N"/>
    <property type="match status" value="1"/>
</dbReference>
<keyword evidence="9 14" id="KW-0472">Membrane</keyword>
<evidence type="ECO:0000259" key="15">
    <source>
        <dbReference type="SMART" id="SM00382"/>
    </source>
</evidence>
<evidence type="ECO:0000313" key="17">
    <source>
        <dbReference type="Proteomes" id="UP000184076"/>
    </source>
</evidence>
<evidence type="ECO:0000256" key="9">
    <source>
        <dbReference type="ARBA" id="ARBA00023136"/>
    </source>
</evidence>
<dbReference type="FunFam" id="1.10.1140.10:FF:000001">
    <property type="entry name" value="ATP synthase subunit beta"/>
    <property type="match status" value="1"/>
</dbReference>
<dbReference type="InterPro" id="IPR005722">
    <property type="entry name" value="ATP_synth_F1_bsu"/>
</dbReference>
<keyword evidence="8 14" id="KW-0406">Ion transport</keyword>
<dbReference type="FunFam" id="3.40.50.300:FF:000004">
    <property type="entry name" value="ATP synthase subunit beta"/>
    <property type="match status" value="1"/>
</dbReference>
<dbReference type="GO" id="GO:0005886">
    <property type="term" value="C:plasma membrane"/>
    <property type="evidence" value="ECO:0007669"/>
    <property type="project" value="UniProtKB-SubCell"/>
</dbReference>
<comment type="function">
    <text evidence="14">Produces ATP from ADP in the presence of a proton gradient across the membrane. The catalytic sites are hosted primarily by the beta subunits.</text>
</comment>
<dbReference type="EC" id="7.1.2.2" evidence="14"/>
<dbReference type="SUPFAM" id="SSF50615">
    <property type="entry name" value="N-terminal domain of alpha and beta subunits of F1 ATP synthase"/>
    <property type="match status" value="1"/>
</dbReference>
<evidence type="ECO:0000256" key="11">
    <source>
        <dbReference type="ARBA" id="ARBA00023310"/>
    </source>
</evidence>
<evidence type="ECO:0000256" key="8">
    <source>
        <dbReference type="ARBA" id="ARBA00023065"/>
    </source>
</evidence>
<dbReference type="GO" id="GO:0046933">
    <property type="term" value="F:proton-transporting ATP synthase activity, rotational mechanism"/>
    <property type="evidence" value="ECO:0007669"/>
    <property type="project" value="UniProtKB-UniRule"/>
</dbReference>
<comment type="function">
    <text evidence="13">Produces ATP from ADP in the presence of a sodium ion gradient across the membrane. The beta chain is the catalytic subunit.</text>
</comment>
<evidence type="ECO:0000256" key="13">
    <source>
        <dbReference type="ARBA" id="ARBA00059242"/>
    </source>
</evidence>
<keyword evidence="5 14" id="KW-0375">Hydrogen ion transport</keyword>
<keyword evidence="10 14" id="KW-0139">CF(1)</keyword>
<accession>A0A1M5HMF5</accession>
<feature type="domain" description="AAA+ ATPase" evidence="15">
    <location>
        <begin position="147"/>
        <end position="333"/>
    </location>
</feature>
<keyword evidence="7 14" id="KW-1278">Translocase</keyword>
<reference evidence="17" key="1">
    <citation type="submission" date="2016-11" db="EMBL/GenBank/DDBJ databases">
        <authorList>
            <person name="Varghese N."/>
            <person name="Submissions S."/>
        </authorList>
    </citation>
    <scope>NUCLEOTIDE SEQUENCE [LARGE SCALE GENOMIC DNA]</scope>
    <source>
        <strain evidence="17">DSM 9756</strain>
    </source>
</reference>
<evidence type="ECO:0000256" key="3">
    <source>
        <dbReference type="ARBA" id="ARBA00022448"/>
    </source>
</evidence>
<keyword evidence="17" id="KW-1185">Reference proteome</keyword>
<dbReference type="PANTHER" id="PTHR15184">
    <property type="entry name" value="ATP SYNTHASE"/>
    <property type="match status" value="1"/>
</dbReference>
<evidence type="ECO:0000256" key="7">
    <source>
        <dbReference type="ARBA" id="ARBA00022967"/>
    </source>
</evidence>
<comment type="catalytic activity">
    <reaction evidence="14">
        <text>ATP + H2O + 4 H(+)(in) = ADP + phosphate + 5 H(+)(out)</text>
        <dbReference type="Rhea" id="RHEA:57720"/>
        <dbReference type="ChEBI" id="CHEBI:15377"/>
        <dbReference type="ChEBI" id="CHEBI:15378"/>
        <dbReference type="ChEBI" id="CHEBI:30616"/>
        <dbReference type="ChEBI" id="CHEBI:43474"/>
        <dbReference type="ChEBI" id="CHEBI:456216"/>
        <dbReference type="EC" id="7.1.2.2"/>
    </reaction>
</comment>
<dbReference type="NCBIfam" id="TIGR01039">
    <property type="entry name" value="atpD"/>
    <property type="match status" value="1"/>
</dbReference>
<dbReference type="InterPro" id="IPR020003">
    <property type="entry name" value="ATPase_a/bsu_AS"/>
</dbReference>
<dbReference type="Proteomes" id="UP000184076">
    <property type="component" value="Unassembled WGS sequence"/>
</dbReference>
<dbReference type="PROSITE" id="PS00152">
    <property type="entry name" value="ATPASE_ALPHA_BETA"/>
    <property type="match status" value="1"/>
</dbReference>
<name>A0A1M5HMF5_9BACT</name>
<evidence type="ECO:0000256" key="12">
    <source>
        <dbReference type="ARBA" id="ARBA00052325"/>
    </source>
</evidence>
<dbReference type="InterPro" id="IPR003593">
    <property type="entry name" value="AAA+_ATPase"/>
</dbReference>
<dbReference type="AlphaFoldDB" id="A0A1M5HMF5"/>
<keyword evidence="14" id="KW-1003">Cell membrane</keyword>
<dbReference type="PIRSF" id="PIRSF039072">
    <property type="entry name" value="ATPase_subunit_beta"/>
    <property type="match status" value="1"/>
</dbReference>
<dbReference type="InterPro" id="IPR027417">
    <property type="entry name" value="P-loop_NTPase"/>
</dbReference>
<dbReference type="SUPFAM" id="SSF47917">
    <property type="entry name" value="C-terminal domain of alpha and beta subunits of F1 ATP synthase"/>
    <property type="match status" value="1"/>
</dbReference>
<dbReference type="GO" id="GO:0046962">
    <property type="term" value="F:sodium-transporting ATPase activity, rotational mechanism"/>
    <property type="evidence" value="ECO:0007669"/>
    <property type="project" value="UniProtKB-EC"/>
</dbReference>
<evidence type="ECO:0000256" key="14">
    <source>
        <dbReference type="HAMAP-Rule" id="MF_01347"/>
    </source>
</evidence>
<dbReference type="CDD" id="cd01133">
    <property type="entry name" value="F1-ATPase_beta_CD"/>
    <property type="match status" value="1"/>
</dbReference>
<dbReference type="Pfam" id="PF00006">
    <property type="entry name" value="ATP-synt_ab"/>
    <property type="match status" value="1"/>
</dbReference>
<dbReference type="InterPro" id="IPR000194">
    <property type="entry name" value="ATPase_F1/V1/A1_a/bsu_nucl-bd"/>
</dbReference>
<dbReference type="HAMAP" id="MF_01347">
    <property type="entry name" value="ATP_synth_beta_bact"/>
    <property type="match status" value="1"/>
</dbReference>
<organism evidence="16 17">
    <name type="scientific">Desulfacinum infernum DSM 9756</name>
    <dbReference type="NCBI Taxonomy" id="1121391"/>
    <lineage>
        <taxon>Bacteria</taxon>
        <taxon>Pseudomonadati</taxon>
        <taxon>Thermodesulfobacteriota</taxon>
        <taxon>Syntrophobacteria</taxon>
        <taxon>Syntrophobacterales</taxon>
        <taxon>Syntrophobacteraceae</taxon>
        <taxon>Desulfacinum</taxon>
    </lineage>
</organism>
<comment type="similarity">
    <text evidence="2 14">Belongs to the ATPase alpha/beta chains family.</text>
</comment>
<dbReference type="SUPFAM" id="SSF52540">
    <property type="entry name" value="P-loop containing nucleoside triphosphate hydrolases"/>
    <property type="match status" value="1"/>
</dbReference>
<dbReference type="InterPro" id="IPR036121">
    <property type="entry name" value="ATPase_F1/V1/A1_a/bsu_N_sf"/>
</dbReference>
<evidence type="ECO:0000256" key="2">
    <source>
        <dbReference type="ARBA" id="ARBA00008936"/>
    </source>
</evidence>
<dbReference type="GO" id="GO:0005524">
    <property type="term" value="F:ATP binding"/>
    <property type="evidence" value="ECO:0007669"/>
    <property type="project" value="UniProtKB-UniRule"/>
</dbReference>
<dbReference type="RefSeq" id="WP_073041624.1">
    <property type="nucleotide sequence ID" value="NZ_FQVB01000046.1"/>
</dbReference>
<dbReference type="Pfam" id="PF02874">
    <property type="entry name" value="ATP-synt_ab_N"/>
    <property type="match status" value="1"/>
</dbReference>
<dbReference type="FunFam" id="2.40.10.170:FF:000005">
    <property type="entry name" value="ATP synthase subunit beta"/>
    <property type="match status" value="1"/>
</dbReference>
<dbReference type="Gene3D" id="2.40.10.170">
    <property type="match status" value="1"/>
</dbReference>
<dbReference type="EMBL" id="FQVB01000046">
    <property type="protein sequence ID" value="SHG17091.1"/>
    <property type="molecule type" value="Genomic_DNA"/>
</dbReference>
<dbReference type="Gene3D" id="3.40.50.300">
    <property type="entry name" value="P-loop containing nucleotide triphosphate hydrolases"/>
    <property type="match status" value="1"/>
</dbReference>
<evidence type="ECO:0000313" key="16">
    <source>
        <dbReference type="EMBL" id="SHG17091.1"/>
    </source>
</evidence>
<dbReference type="SMART" id="SM00382">
    <property type="entry name" value="AAA"/>
    <property type="match status" value="1"/>
</dbReference>
<keyword evidence="11 14" id="KW-0066">ATP synthesis</keyword>
<comment type="catalytic activity">
    <reaction evidence="12">
        <text>4 Na(+)(in) + ATP + H2O = 4 Na(+)(out) + ADP + phosphate + H(+)</text>
        <dbReference type="Rhea" id="RHEA:58156"/>
        <dbReference type="ChEBI" id="CHEBI:15377"/>
        <dbReference type="ChEBI" id="CHEBI:15378"/>
        <dbReference type="ChEBI" id="CHEBI:29101"/>
        <dbReference type="ChEBI" id="CHEBI:30616"/>
        <dbReference type="ChEBI" id="CHEBI:43474"/>
        <dbReference type="ChEBI" id="CHEBI:456216"/>
        <dbReference type="EC" id="7.2.2.1"/>
    </reaction>
</comment>
<dbReference type="InterPro" id="IPR004100">
    <property type="entry name" value="ATPase_F1/V1/A1_a/bsu_N"/>
</dbReference>